<feature type="transmembrane region" description="Helical" evidence="6">
    <location>
        <begin position="165"/>
        <end position="183"/>
    </location>
</feature>
<dbReference type="SUPFAM" id="SSF103481">
    <property type="entry name" value="Multidrug resistance efflux transporter EmrE"/>
    <property type="match status" value="2"/>
</dbReference>
<evidence type="ECO:0000256" key="1">
    <source>
        <dbReference type="ARBA" id="ARBA00004141"/>
    </source>
</evidence>
<dbReference type="AlphaFoldDB" id="A0A2V3ULD3"/>
<feature type="transmembrane region" description="Helical" evidence="6">
    <location>
        <begin position="195"/>
        <end position="216"/>
    </location>
</feature>
<dbReference type="InterPro" id="IPR000620">
    <property type="entry name" value="EamA_dom"/>
</dbReference>
<reference evidence="8 9" key="1">
    <citation type="submission" date="2018-05" db="EMBL/GenBank/DDBJ databases">
        <title>Genomic Encyclopedia of Type Strains, Phase IV (KMG-IV): sequencing the most valuable type-strain genomes for metagenomic binning, comparative biology and taxonomic classification.</title>
        <authorList>
            <person name="Goeker M."/>
        </authorList>
    </citation>
    <scope>NUCLEOTIDE SEQUENCE [LARGE SCALE GENOMIC DNA]</scope>
    <source>
        <strain evidence="8 9">DSM 6462</strain>
    </source>
</reference>
<feature type="transmembrane region" description="Helical" evidence="6">
    <location>
        <begin position="257"/>
        <end position="277"/>
    </location>
</feature>
<dbReference type="RefSeq" id="WP_110374575.1">
    <property type="nucleotide sequence ID" value="NZ_JAHBRY010000001.1"/>
</dbReference>
<dbReference type="GO" id="GO:0016020">
    <property type="term" value="C:membrane"/>
    <property type="evidence" value="ECO:0007669"/>
    <property type="project" value="UniProtKB-SubCell"/>
</dbReference>
<proteinExistence type="inferred from homology"/>
<evidence type="ECO:0000256" key="5">
    <source>
        <dbReference type="ARBA" id="ARBA00023136"/>
    </source>
</evidence>
<comment type="similarity">
    <text evidence="2">Belongs to the EamA transporter family.</text>
</comment>
<dbReference type="EMBL" id="QJJK01000004">
    <property type="protein sequence ID" value="PXW60242.1"/>
    <property type="molecule type" value="Genomic_DNA"/>
</dbReference>
<dbReference type="Pfam" id="PF00892">
    <property type="entry name" value="EamA"/>
    <property type="match status" value="2"/>
</dbReference>
<gene>
    <name evidence="8" type="ORF">C7450_104294</name>
</gene>
<feature type="transmembrane region" description="Helical" evidence="6">
    <location>
        <begin position="141"/>
        <end position="159"/>
    </location>
</feature>
<feature type="transmembrane region" description="Helical" evidence="6">
    <location>
        <begin position="228"/>
        <end position="250"/>
    </location>
</feature>
<dbReference type="Proteomes" id="UP000248021">
    <property type="component" value="Unassembled WGS sequence"/>
</dbReference>
<accession>A0A2V3ULD3</accession>
<feature type="transmembrane region" description="Helical" evidence="6">
    <location>
        <begin position="283"/>
        <end position="300"/>
    </location>
</feature>
<evidence type="ECO:0000256" key="6">
    <source>
        <dbReference type="SAM" id="Phobius"/>
    </source>
</evidence>
<comment type="subcellular location">
    <subcellularLocation>
        <location evidence="1">Membrane</location>
        <topology evidence="1">Multi-pass membrane protein</topology>
    </subcellularLocation>
</comment>
<sequence>MGGPIEISGARSLDQANSTLFSRAAPAIFVVIWATGFIVARLVAPHAEPFTFLVARYALSIAALTAIATVLREAWPRTLRGWFDALVAGVLLQGLYLGGVFWSVRHGLGAGVVALIMSLQPVVTAALAGPLLGETVTRRRWVGIGLGLLGVVFVIIPNLNVAGGGLTITVALASMLCITLGTIWQKRTGSPAHLVTGAVIQFIAALIVTLPAAVMLETGFIDNSWQLWAGLIWAVFGMSVGAILILLVLIRRGAVAQVASLFFLVPPVAALMAFALFGETLTAMQIIGAAVAIGGVAIASRA</sequence>
<feature type="transmembrane region" description="Helical" evidence="6">
    <location>
        <begin position="20"/>
        <end position="44"/>
    </location>
</feature>
<name>A0A2V3ULD3_9HYPH</name>
<evidence type="ECO:0000256" key="3">
    <source>
        <dbReference type="ARBA" id="ARBA00022692"/>
    </source>
</evidence>
<evidence type="ECO:0000259" key="7">
    <source>
        <dbReference type="Pfam" id="PF00892"/>
    </source>
</evidence>
<dbReference type="InterPro" id="IPR037185">
    <property type="entry name" value="EmrE-like"/>
</dbReference>
<evidence type="ECO:0000313" key="9">
    <source>
        <dbReference type="Proteomes" id="UP000248021"/>
    </source>
</evidence>
<feature type="domain" description="EamA" evidence="7">
    <location>
        <begin position="167"/>
        <end position="300"/>
    </location>
</feature>
<dbReference type="PANTHER" id="PTHR32322">
    <property type="entry name" value="INNER MEMBRANE TRANSPORTER"/>
    <property type="match status" value="1"/>
</dbReference>
<dbReference type="OrthoDB" id="9809509at2"/>
<evidence type="ECO:0000256" key="4">
    <source>
        <dbReference type="ARBA" id="ARBA00022989"/>
    </source>
</evidence>
<dbReference type="PANTHER" id="PTHR32322:SF2">
    <property type="entry name" value="EAMA DOMAIN-CONTAINING PROTEIN"/>
    <property type="match status" value="1"/>
</dbReference>
<feature type="transmembrane region" description="Helical" evidence="6">
    <location>
        <begin position="50"/>
        <end position="71"/>
    </location>
</feature>
<dbReference type="InterPro" id="IPR050638">
    <property type="entry name" value="AA-Vitamin_Transporters"/>
</dbReference>
<keyword evidence="4 6" id="KW-1133">Transmembrane helix</keyword>
<feature type="domain" description="EamA" evidence="7">
    <location>
        <begin position="28"/>
        <end position="155"/>
    </location>
</feature>
<comment type="caution">
    <text evidence="8">The sequence shown here is derived from an EMBL/GenBank/DDBJ whole genome shotgun (WGS) entry which is preliminary data.</text>
</comment>
<keyword evidence="3 6" id="KW-0812">Transmembrane</keyword>
<feature type="transmembrane region" description="Helical" evidence="6">
    <location>
        <begin position="83"/>
        <end position="102"/>
    </location>
</feature>
<evidence type="ECO:0000256" key="2">
    <source>
        <dbReference type="ARBA" id="ARBA00007362"/>
    </source>
</evidence>
<keyword evidence="9" id="KW-1185">Reference proteome</keyword>
<keyword evidence="5 6" id="KW-0472">Membrane</keyword>
<feature type="transmembrane region" description="Helical" evidence="6">
    <location>
        <begin position="108"/>
        <end position="129"/>
    </location>
</feature>
<organism evidence="8 9">
    <name type="scientific">Chelatococcus asaccharovorans</name>
    <dbReference type="NCBI Taxonomy" id="28210"/>
    <lineage>
        <taxon>Bacteria</taxon>
        <taxon>Pseudomonadati</taxon>
        <taxon>Pseudomonadota</taxon>
        <taxon>Alphaproteobacteria</taxon>
        <taxon>Hyphomicrobiales</taxon>
        <taxon>Chelatococcaceae</taxon>
        <taxon>Chelatococcus</taxon>
    </lineage>
</organism>
<protein>
    <submittedName>
        <fullName evidence="8">EamA-like transporter family protein</fullName>
    </submittedName>
</protein>
<evidence type="ECO:0000313" key="8">
    <source>
        <dbReference type="EMBL" id="PXW60242.1"/>
    </source>
</evidence>